<gene>
    <name evidence="2" type="ORF">SM0020_03395</name>
</gene>
<evidence type="ECO:0000313" key="2">
    <source>
        <dbReference type="EMBL" id="EHK79383.1"/>
    </source>
</evidence>
<dbReference type="RefSeq" id="WP_003526026.1">
    <property type="nucleotide sequence ID" value="NZ_AGVV01000004.1"/>
</dbReference>
<reference evidence="2 3" key="1">
    <citation type="journal article" date="2012" name="J. Bacteriol.">
        <title>Draft Genome Sequence of Sinorhizobium meliloti CCNWSX0020, a Nitrogen-Fixing Symbiont with Copper Tolerance Capability Isolated from Lead-Zinc Mine Tailings.</title>
        <authorList>
            <person name="Li Z."/>
            <person name="Ma Z."/>
            <person name="Hao X."/>
            <person name="Wei G."/>
        </authorList>
    </citation>
    <scope>NUCLEOTIDE SEQUENCE [LARGE SCALE GENOMIC DNA]</scope>
    <source>
        <strain evidence="2 3">CCNWSX0020</strain>
    </source>
</reference>
<feature type="region of interest" description="Disordered" evidence="1">
    <location>
        <begin position="96"/>
        <end position="118"/>
    </location>
</feature>
<accession>H0FU52</accession>
<dbReference type="PATRIC" id="fig|1107881.3.peg.679"/>
<feature type="compositionally biased region" description="Polar residues" evidence="1">
    <location>
        <begin position="97"/>
        <end position="109"/>
    </location>
</feature>
<sequence length="118" mass="12486">MAKKNRLPKKIAGVKVPKPLRKSKMLRALMKNSGGRDVLAHALTAGASAAAAILIGHREEVTESAKAASRSGVKAIGTAGEALQAAFSAAMRVVHDSNATSKGERSQNYFPRRRAPMH</sequence>
<dbReference type="EMBL" id="AGVV01000004">
    <property type="protein sequence ID" value="EHK79383.1"/>
    <property type="molecule type" value="Genomic_DNA"/>
</dbReference>
<proteinExistence type="predicted"/>
<organism evidence="2 3">
    <name type="scientific">Sinorhizobium meliloti CCNWSX0020</name>
    <dbReference type="NCBI Taxonomy" id="1107881"/>
    <lineage>
        <taxon>Bacteria</taxon>
        <taxon>Pseudomonadati</taxon>
        <taxon>Pseudomonadota</taxon>
        <taxon>Alphaproteobacteria</taxon>
        <taxon>Hyphomicrobiales</taxon>
        <taxon>Rhizobiaceae</taxon>
        <taxon>Sinorhizobium/Ensifer group</taxon>
        <taxon>Sinorhizobium</taxon>
    </lineage>
</organism>
<dbReference type="AlphaFoldDB" id="H0FU52"/>
<dbReference type="Proteomes" id="UP000004038">
    <property type="component" value="Unassembled WGS sequence"/>
</dbReference>
<protein>
    <submittedName>
        <fullName evidence="2">Uncharacterized protein</fullName>
    </submittedName>
</protein>
<evidence type="ECO:0000256" key="1">
    <source>
        <dbReference type="SAM" id="MobiDB-lite"/>
    </source>
</evidence>
<name>H0FU52_RHIML</name>
<evidence type="ECO:0000313" key="3">
    <source>
        <dbReference type="Proteomes" id="UP000004038"/>
    </source>
</evidence>